<sequence>MAEKHLVSLIMLIDCVRDECGAVVLLLPGDLASTLRSQISRGNDGLSRTYSSYSAWKKTSKALFSWRPPGSFSSDRSAQERLRSEAASIFQAQTEKLHVEGWQIQTTDQDRGWRITVFERSGTVIP</sequence>
<evidence type="ECO:0000313" key="1">
    <source>
        <dbReference type="EMBL" id="MDL5056196.1"/>
    </source>
</evidence>
<comment type="caution">
    <text evidence="1">The sequence shown here is derived from an EMBL/GenBank/DDBJ whole genome shotgun (WGS) entry which is preliminary data.</text>
</comment>
<gene>
    <name evidence="1" type="ORF">QQ055_01740</name>
</gene>
<name>A0ABT7LW01_9CYAN</name>
<protein>
    <submittedName>
        <fullName evidence="1">Uncharacterized protein</fullName>
    </submittedName>
</protein>
<keyword evidence="2" id="KW-1185">Reference proteome</keyword>
<accession>A0ABT7LW01</accession>
<dbReference type="Proteomes" id="UP001230986">
    <property type="component" value="Unassembled WGS sequence"/>
</dbReference>
<evidence type="ECO:0000313" key="2">
    <source>
        <dbReference type="Proteomes" id="UP001230986"/>
    </source>
</evidence>
<organism evidence="1 2">
    <name type="scientific">Geitlerinema calcuttense NRMC-F 0142</name>
    <dbReference type="NCBI Taxonomy" id="2922238"/>
    <lineage>
        <taxon>Bacteria</taxon>
        <taxon>Bacillati</taxon>
        <taxon>Cyanobacteriota</taxon>
        <taxon>Cyanophyceae</taxon>
        <taxon>Geitlerinematales</taxon>
        <taxon>Geitlerinemataceae</taxon>
        <taxon>Geitlerinema</taxon>
    </lineage>
</organism>
<dbReference type="EMBL" id="JASVEJ010000006">
    <property type="protein sequence ID" value="MDL5056196.1"/>
    <property type="molecule type" value="Genomic_DNA"/>
</dbReference>
<proteinExistence type="predicted"/>
<dbReference type="RefSeq" id="WP_286004119.1">
    <property type="nucleotide sequence ID" value="NZ_JASVEJ010000006.1"/>
</dbReference>
<reference evidence="1 2" key="1">
    <citation type="submission" date="2023-06" db="EMBL/GenBank/DDBJ databases">
        <title>Whole genome sequence of Oscillatoria calcuttensis NRMC-F 0142.</title>
        <authorList>
            <person name="Shakena Fathima T."/>
            <person name="Muralitharan G."/>
            <person name="Thajuddin N."/>
        </authorList>
    </citation>
    <scope>NUCLEOTIDE SEQUENCE [LARGE SCALE GENOMIC DNA]</scope>
    <source>
        <strain evidence="1 2">NRMC-F 0142</strain>
    </source>
</reference>